<evidence type="ECO:0000256" key="9">
    <source>
        <dbReference type="ARBA" id="ARBA00022737"/>
    </source>
</evidence>
<keyword evidence="10 13" id="KW-0863">Zinc-finger</keyword>
<protein>
    <recommendedName>
        <fullName evidence="6">RBR-type E3 ubiquitin transferase</fullName>
        <ecNumber evidence="6">2.3.2.31</ecNumber>
    </recommendedName>
</protein>
<gene>
    <name evidence="17" type="ORF">PAHAL_8G254400</name>
</gene>
<feature type="region of interest" description="Disordered" evidence="14">
    <location>
        <begin position="1"/>
        <end position="74"/>
    </location>
</feature>
<keyword evidence="7" id="KW-0808">Transferase</keyword>
<evidence type="ECO:0000256" key="11">
    <source>
        <dbReference type="ARBA" id="ARBA00022786"/>
    </source>
</evidence>
<dbReference type="InterPro" id="IPR013083">
    <property type="entry name" value="Znf_RING/FYVE/PHD"/>
</dbReference>
<dbReference type="PROSITE" id="PS51873">
    <property type="entry name" value="TRIAD"/>
    <property type="match status" value="1"/>
</dbReference>
<dbReference type="PROSITE" id="PS50089">
    <property type="entry name" value="ZF_RING_2"/>
    <property type="match status" value="1"/>
</dbReference>
<organism evidence="17">
    <name type="scientific">Panicum hallii</name>
    <dbReference type="NCBI Taxonomy" id="206008"/>
    <lineage>
        <taxon>Eukaryota</taxon>
        <taxon>Viridiplantae</taxon>
        <taxon>Streptophyta</taxon>
        <taxon>Embryophyta</taxon>
        <taxon>Tracheophyta</taxon>
        <taxon>Spermatophyta</taxon>
        <taxon>Magnoliopsida</taxon>
        <taxon>Liliopsida</taxon>
        <taxon>Poales</taxon>
        <taxon>Poaceae</taxon>
        <taxon>PACMAD clade</taxon>
        <taxon>Panicoideae</taxon>
        <taxon>Panicodae</taxon>
        <taxon>Paniceae</taxon>
        <taxon>Panicinae</taxon>
        <taxon>Panicum</taxon>
        <taxon>Panicum sect. Panicum</taxon>
    </lineage>
</organism>
<evidence type="ECO:0000256" key="12">
    <source>
        <dbReference type="ARBA" id="ARBA00022833"/>
    </source>
</evidence>
<feature type="compositionally biased region" description="Acidic residues" evidence="14">
    <location>
        <begin position="44"/>
        <end position="53"/>
    </location>
</feature>
<accession>A0A2S3IFN2</accession>
<dbReference type="Pfam" id="PF01485">
    <property type="entry name" value="IBR"/>
    <property type="match status" value="1"/>
</dbReference>
<evidence type="ECO:0000256" key="1">
    <source>
        <dbReference type="ARBA" id="ARBA00001798"/>
    </source>
</evidence>
<feature type="domain" description="RING-type" evidence="15">
    <location>
        <begin position="178"/>
        <end position="224"/>
    </location>
</feature>
<dbReference type="FunFam" id="3.30.40.10:FF:000019">
    <property type="entry name" value="RBR-type E3 ubiquitin transferase"/>
    <property type="match status" value="1"/>
</dbReference>
<evidence type="ECO:0000256" key="8">
    <source>
        <dbReference type="ARBA" id="ARBA00022723"/>
    </source>
</evidence>
<dbReference type="InterPro" id="IPR048962">
    <property type="entry name" value="ARIH1-like_UBL"/>
</dbReference>
<evidence type="ECO:0000313" key="17">
    <source>
        <dbReference type="EMBL" id="PAN43670.1"/>
    </source>
</evidence>
<dbReference type="Gramene" id="PAN43670">
    <property type="protein sequence ID" value="PAN43670"/>
    <property type="gene ID" value="PAHAL_8G254400"/>
</dbReference>
<evidence type="ECO:0000256" key="13">
    <source>
        <dbReference type="PROSITE-ProRule" id="PRU00175"/>
    </source>
</evidence>
<dbReference type="FunFam" id="1.20.120.1750:FF:000027">
    <property type="entry name" value="RBR-type E3 ubiquitin transferase"/>
    <property type="match status" value="1"/>
</dbReference>
<dbReference type="EMBL" id="CM008053">
    <property type="protein sequence ID" value="PAN43670.1"/>
    <property type="molecule type" value="Genomic_DNA"/>
</dbReference>
<evidence type="ECO:0000256" key="14">
    <source>
        <dbReference type="SAM" id="MobiDB-lite"/>
    </source>
</evidence>
<dbReference type="InterPro" id="IPR044066">
    <property type="entry name" value="TRIAD_supradom"/>
</dbReference>
<feature type="compositionally biased region" description="Acidic residues" evidence="14">
    <location>
        <begin position="61"/>
        <end position="74"/>
    </location>
</feature>
<evidence type="ECO:0000259" key="16">
    <source>
        <dbReference type="PROSITE" id="PS51873"/>
    </source>
</evidence>
<dbReference type="Gene3D" id="3.30.40.10">
    <property type="entry name" value="Zinc/RING finger domain, C3HC4 (zinc finger)"/>
    <property type="match status" value="1"/>
</dbReference>
<keyword evidence="9" id="KW-0677">Repeat</keyword>
<sequence>MARGDGEEGGHCKRGRGAGDCKDNDDGENGPDKRCRVAAGSTCDDGEAGDDGTGDYNISGDETDGDGDGNDEDLIYYYSDDDEEAEVGASTIRCDDKRYVVLSEDDVHDRQAKDTAEVAEVLSVPPGFAAVLLRHYKWGKMRLKEEWFSDDRRIRDAVGLPADGIPVPMARSRRELVCGICFGRFSPGEMRSAGCSHYYCDECWRGYIHAAVDEGPRCLSLRCPNPACAAAVVRELVDAVADGADKDRYARFALGSYVDESGGRIKWCPGPGCTHAVEFVGCAGDDATDVLCRCRHGFCWSCGEEAHRPVSCATVRAWLSKNNSDSASAIWVLVNTKHCPKCRRPIEKNQGCNNMTCRAPCGHRFCWICLEPLGVGHTTCHAYRPRLDNVVVAGGNGVPAEEQRRQQAKASLDRYLYHYERWAANHRSLQQVLKDMAALDRSELGKMADTVRASATDLRFLTRAYEQIAGCRRVLRWAYAYGYFLDPVRDAAKRRLFDHLQSDANRSLERLHGCAERERKQLCAVAKCASSADIAGRYRSYKKKLENLTEVTQRYFENLVKAFETDLAEVKPAK</sequence>
<dbReference type="InterPro" id="IPR031127">
    <property type="entry name" value="E3_UB_ligase_RBR"/>
</dbReference>
<dbReference type="PROSITE" id="PS00518">
    <property type="entry name" value="ZF_RING_1"/>
    <property type="match status" value="1"/>
</dbReference>
<keyword evidence="11" id="KW-0833">Ubl conjugation pathway</keyword>
<evidence type="ECO:0000256" key="4">
    <source>
        <dbReference type="ARBA" id="ARBA00004906"/>
    </source>
</evidence>
<dbReference type="Pfam" id="PF22191">
    <property type="entry name" value="IBR_1"/>
    <property type="match status" value="1"/>
</dbReference>
<dbReference type="AlphaFoldDB" id="A0A2S3IFN2"/>
<comment type="catalytic activity">
    <reaction evidence="1">
        <text>[E2 ubiquitin-conjugating enzyme]-S-ubiquitinyl-L-cysteine + [acceptor protein]-L-lysine = [E2 ubiquitin-conjugating enzyme]-L-cysteine + [acceptor protein]-N(6)-ubiquitinyl-L-lysine.</text>
        <dbReference type="EC" id="2.3.2.31"/>
    </reaction>
</comment>
<dbReference type="GO" id="GO:0016567">
    <property type="term" value="P:protein ubiquitination"/>
    <property type="evidence" value="ECO:0007669"/>
    <property type="project" value="InterPro"/>
</dbReference>
<comment type="similarity">
    <text evidence="5">Belongs to the RBR family. Ariadne subfamily.</text>
</comment>
<feature type="compositionally biased region" description="Basic and acidic residues" evidence="14">
    <location>
        <begin position="1"/>
        <end position="35"/>
    </location>
</feature>
<dbReference type="Gene3D" id="1.20.120.1750">
    <property type="match status" value="1"/>
</dbReference>
<dbReference type="Pfam" id="PF21235">
    <property type="entry name" value="UBA_ARI1"/>
    <property type="match status" value="1"/>
</dbReference>
<dbReference type="Proteomes" id="UP000243499">
    <property type="component" value="Chromosome 8"/>
</dbReference>
<dbReference type="InterPro" id="IPR017907">
    <property type="entry name" value="Znf_RING_CS"/>
</dbReference>
<keyword evidence="8" id="KW-0479">Metal-binding</keyword>
<dbReference type="InterPro" id="IPR001841">
    <property type="entry name" value="Znf_RING"/>
</dbReference>
<name>A0A2S3IFN2_9POAL</name>
<evidence type="ECO:0000259" key="15">
    <source>
        <dbReference type="PROSITE" id="PS50089"/>
    </source>
</evidence>
<comment type="cofactor">
    <cofactor evidence="2">
        <name>Zn(2+)</name>
        <dbReference type="ChEBI" id="CHEBI:29105"/>
    </cofactor>
</comment>
<reference evidence="17" key="1">
    <citation type="submission" date="2018-04" db="EMBL/GenBank/DDBJ databases">
        <title>WGS assembly of Panicum hallii.</title>
        <authorList>
            <person name="Lovell J."/>
            <person name="Jenkins J."/>
            <person name="Lowry D."/>
            <person name="Mamidi S."/>
            <person name="Sreedasyam A."/>
            <person name="Weng X."/>
            <person name="Barry K."/>
            <person name="Bonette J."/>
            <person name="Campitelli B."/>
            <person name="Daum C."/>
            <person name="Gordon S."/>
            <person name="Gould B."/>
            <person name="Lipzen A."/>
            <person name="Macqueen A."/>
            <person name="Palacio-Mejia J."/>
            <person name="Plott C."/>
            <person name="Shakirov E."/>
            <person name="Shu S."/>
            <person name="Yoshinaga Y."/>
            <person name="Zane M."/>
            <person name="Rokhsar D."/>
            <person name="Grimwood J."/>
            <person name="Schmutz J."/>
            <person name="Juenger T."/>
        </authorList>
    </citation>
    <scope>NUCLEOTIDE SEQUENCE [LARGE SCALE GENOMIC DNA]</scope>
    <source>
        <strain evidence="17">FIL2</strain>
    </source>
</reference>
<dbReference type="GO" id="GO:0008270">
    <property type="term" value="F:zinc ion binding"/>
    <property type="evidence" value="ECO:0007669"/>
    <property type="project" value="UniProtKB-KW"/>
</dbReference>
<dbReference type="PANTHER" id="PTHR11685">
    <property type="entry name" value="RBR FAMILY RING FINGER AND IBR DOMAIN-CONTAINING"/>
    <property type="match status" value="1"/>
</dbReference>
<dbReference type="GO" id="GO:0061630">
    <property type="term" value="F:ubiquitin protein ligase activity"/>
    <property type="evidence" value="ECO:0007669"/>
    <property type="project" value="UniProtKB-EC"/>
</dbReference>
<dbReference type="SMART" id="SM00647">
    <property type="entry name" value="IBR"/>
    <property type="match status" value="2"/>
</dbReference>
<evidence type="ECO:0000256" key="5">
    <source>
        <dbReference type="ARBA" id="ARBA00005884"/>
    </source>
</evidence>
<keyword evidence="12" id="KW-0862">Zinc</keyword>
<comment type="function">
    <text evidence="3">Might act as an E3 ubiquitin-protein ligase, or as part of E3 complex, which accepts ubiquitin from specific E2 ubiquitin-conjugating enzymes and then transfers it to substrates.</text>
</comment>
<proteinExistence type="inferred from homology"/>
<evidence type="ECO:0000256" key="3">
    <source>
        <dbReference type="ARBA" id="ARBA00003976"/>
    </source>
</evidence>
<evidence type="ECO:0000256" key="6">
    <source>
        <dbReference type="ARBA" id="ARBA00012251"/>
    </source>
</evidence>
<evidence type="ECO:0000256" key="7">
    <source>
        <dbReference type="ARBA" id="ARBA00022679"/>
    </source>
</evidence>
<dbReference type="SUPFAM" id="SSF57850">
    <property type="entry name" value="RING/U-box"/>
    <property type="match status" value="3"/>
</dbReference>
<evidence type="ECO:0000256" key="10">
    <source>
        <dbReference type="ARBA" id="ARBA00022771"/>
    </source>
</evidence>
<dbReference type="InterPro" id="IPR002867">
    <property type="entry name" value="IBR_dom"/>
</dbReference>
<dbReference type="EC" id="2.3.2.31" evidence="6"/>
<dbReference type="CDD" id="cd20346">
    <property type="entry name" value="BRcat_RBR_ANKIB1"/>
    <property type="match status" value="1"/>
</dbReference>
<evidence type="ECO:0000256" key="2">
    <source>
        <dbReference type="ARBA" id="ARBA00001947"/>
    </source>
</evidence>
<feature type="domain" description="RING-type" evidence="16">
    <location>
        <begin position="174"/>
        <end position="384"/>
    </location>
</feature>
<comment type="pathway">
    <text evidence="4">Protein modification; protein ubiquitination.</text>
</comment>